<dbReference type="Proteomes" id="UP001152888">
    <property type="component" value="Unassembled WGS sequence"/>
</dbReference>
<name>A0A9P0M2Z2_ACAOB</name>
<reference evidence="1" key="1">
    <citation type="submission" date="2022-03" db="EMBL/GenBank/DDBJ databases">
        <authorList>
            <person name="Sayadi A."/>
        </authorList>
    </citation>
    <scope>NUCLEOTIDE SEQUENCE</scope>
</reference>
<evidence type="ECO:0000313" key="1">
    <source>
        <dbReference type="EMBL" id="CAH2003846.1"/>
    </source>
</evidence>
<sequence length="79" mass="9250">MTTRTGAFVTSSTPCRCWACSDKLLESNERCLVLRSLLSTFHHKPRLRPAELLVEQKRREAHLEPLCMSQRLQVKERLR</sequence>
<gene>
    <name evidence="1" type="ORF">ACAOBT_LOCUS27662</name>
</gene>
<accession>A0A9P0M2Z2</accession>
<dbReference type="AlphaFoldDB" id="A0A9P0M2Z2"/>
<keyword evidence="2" id="KW-1185">Reference proteome</keyword>
<organism evidence="1 2">
    <name type="scientific">Acanthoscelides obtectus</name>
    <name type="common">Bean weevil</name>
    <name type="synonym">Bruchus obtectus</name>
    <dbReference type="NCBI Taxonomy" id="200917"/>
    <lineage>
        <taxon>Eukaryota</taxon>
        <taxon>Metazoa</taxon>
        <taxon>Ecdysozoa</taxon>
        <taxon>Arthropoda</taxon>
        <taxon>Hexapoda</taxon>
        <taxon>Insecta</taxon>
        <taxon>Pterygota</taxon>
        <taxon>Neoptera</taxon>
        <taxon>Endopterygota</taxon>
        <taxon>Coleoptera</taxon>
        <taxon>Polyphaga</taxon>
        <taxon>Cucujiformia</taxon>
        <taxon>Chrysomeloidea</taxon>
        <taxon>Chrysomelidae</taxon>
        <taxon>Bruchinae</taxon>
        <taxon>Bruchini</taxon>
        <taxon>Acanthoscelides</taxon>
    </lineage>
</organism>
<dbReference type="EMBL" id="CAKOFQ010007560">
    <property type="protein sequence ID" value="CAH2003846.1"/>
    <property type="molecule type" value="Genomic_DNA"/>
</dbReference>
<dbReference type="OrthoDB" id="5403181at2759"/>
<comment type="caution">
    <text evidence="1">The sequence shown here is derived from an EMBL/GenBank/DDBJ whole genome shotgun (WGS) entry which is preliminary data.</text>
</comment>
<proteinExistence type="predicted"/>
<protein>
    <submittedName>
        <fullName evidence="1">Uncharacterized protein</fullName>
    </submittedName>
</protein>
<evidence type="ECO:0000313" key="2">
    <source>
        <dbReference type="Proteomes" id="UP001152888"/>
    </source>
</evidence>